<evidence type="ECO:0000259" key="1">
    <source>
        <dbReference type="Pfam" id="PF00535"/>
    </source>
</evidence>
<evidence type="ECO:0000313" key="3">
    <source>
        <dbReference type="Proteomes" id="UP000002431"/>
    </source>
</evidence>
<dbReference type="PANTHER" id="PTHR43685:SF2">
    <property type="entry name" value="GLYCOSYLTRANSFERASE 2-LIKE DOMAIN-CONTAINING PROTEIN"/>
    <property type="match status" value="1"/>
</dbReference>
<organism evidence="2 3">
    <name type="scientific">Deinococcus geothermalis (strain DSM 11300 / CIP 105573 / AG-3a)</name>
    <dbReference type="NCBI Taxonomy" id="319795"/>
    <lineage>
        <taxon>Bacteria</taxon>
        <taxon>Thermotogati</taxon>
        <taxon>Deinococcota</taxon>
        <taxon>Deinococci</taxon>
        <taxon>Deinococcales</taxon>
        <taxon>Deinococcaceae</taxon>
        <taxon>Deinococcus</taxon>
    </lineage>
</organism>
<dbReference type="AlphaFoldDB" id="Q1J348"/>
<dbReference type="SUPFAM" id="SSF53448">
    <property type="entry name" value="Nucleotide-diphospho-sugar transferases"/>
    <property type="match status" value="1"/>
</dbReference>
<dbReference type="InterPro" id="IPR029044">
    <property type="entry name" value="Nucleotide-diphossugar_trans"/>
</dbReference>
<dbReference type="GO" id="GO:0016740">
    <property type="term" value="F:transferase activity"/>
    <property type="evidence" value="ECO:0007669"/>
    <property type="project" value="UniProtKB-KW"/>
</dbReference>
<geneLocation type="plasmid" evidence="2 3">
    <name>pDGEO01</name>
</geneLocation>
<gene>
    <name evidence="2" type="ordered locus">Dgeo_2653</name>
</gene>
<dbReference type="CAZy" id="GT2">
    <property type="family name" value="Glycosyltransferase Family 2"/>
</dbReference>
<dbReference type="eggNOG" id="COG0463">
    <property type="taxonomic scope" value="Bacteria"/>
</dbReference>
<accession>Q1J348</accession>
<dbReference type="PANTHER" id="PTHR43685">
    <property type="entry name" value="GLYCOSYLTRANSFERASE"/>
    <property type="match status" value="1"/>
</dbReference>
<dbReference type="CDD" id="cd00761">
    <property type="entry name" value="Glyco_tranf_GTA_type"/>
    <property type="match status" value="1"/>
</dbReference>
<dbReference type="InterPro" id="IPR050834">
    <property type="entry name" value="Glycosyltransf_2"/>
</dbReference>
<sequence>MGQEQREKGVEAPLVSVVIPTHRRADLLLRRALPSALGQTLQELEVIVVVDGADPETLAGLATVRDARVRVVALRENVGGAEARNVGIRQARAEWVALLDDDDEWLPHKLERQWEAARRSPHRFPVLACGWIVRRPEYDTLSPVRLLEPGERIGDYLIARKTLLTPECGLTSTLLFARRELLLRMPFTPGLPKHQDWDWLLRVDRLEGVGFEILPETSAITYYGDGRPQMSNTIDWRWSLAWGKDHYRQGRLTNKAYVAFVVSQLAVQAAREGASEARWLLLREILAARPRAFELLRYVLIWGVPLRVRQVLRGAVQRFSLPVRRAAVKSQI</sequence>
<dbReference type="Gene3D" id="3.90.550.10">
    <property type="entry name" value="Spore Coat Polysaccharide Biosynthesis Protein SpsA, Chain A"/>
    <property type="match status" value="1"/>
</dbReference>
<proteinExistence type="predicted"/>
<keyword evidence="2" id="KW-0614">Plasmid</keyword>
<dbReference type="InterPro" id="IPR001173">
    <property type="entry name" value="Glyco_trans_2-like"/>
</dbReference>
<dbReference type="RefSeq" id="WP_011525916.1">
    <property type="nucleotide sequence ID" value="NC_008010.2"/>
</dbReference>
<dbReference type="HOGENOM" id="CLU_025996_0_5_0"/>
<dbReference type="EMBL" id="CP000358">
    <property type="protein sequence ID" value="ABF44086.1"/>
    <property type="molecule type" value="Genomic_DNA"/>
</dbReference>
<dbReference type="Proteomes" id="UP000002431">
    <property type="component" value="Plasmid pDGEO01"/>
</dbReference>
<dbReference type="KEGG" id="dge:Dgeo_2653"/>
<protein>
    <submittedName>
        <fullName evidence="2">Glycosyl transferase, family 2</fullName>
    </submittedName>
</protein>
<evidence type="ECO:0000313" key="2">
    <source>
        <dbReference type="EMBL" id="ABF44086.1"/>
    </source>
</evidence>
<keyword evidence="2" id="KW-0808">Transferase</keyword>
<feature type="domain" description="Glycosyltransferase 2-like" evidence="1">
    <location>
        <begin position="16"/>
        <end position="128"/>
    </location>
</feature>
<dbReference type="Pfam" id="PF00535">
    <property type="entry name" value="Glycos_transf_2"/>
    <property type="match status" value="1"/>
</dbReference>
<reference evidence="2" key="1">
    <citation type="submission" date="2006-04" db="EMBL/GenBank/DDBJ databases">
        <title>Complete sequence of plasmid1 pDGEO01 of Deinococcus geothermalis DSM 11300.</title>
        <authorList>
            <consortium name="US DOE Joint Genome Institute"/>
            <person name="Copeland A."/>
            <person name="Lucas S."/>
            <person name="Lapidus A."/>
            <person name="Barry K."/>
            <person name="Detter J.C."/>
            <person name="Glavina del Rio T."/>
            <person name="Hammon N."/>
            <person name="Israni S."/>
            <person name="Dalin E."/>
            <person name="Tice H."/>
            <person name="Pitluck S."/>
            <person name="Brettin T."/>
            <person name="Bruce D."/>
            <person name="Han C."/>
            <person name="Tapia R."/>
            <person name="Saunders E."/>
            <person name="Gilna P."/>
            <person name="Schmutz J."/>
            <person name="Larimer F."/>
            <person name="Land M."/>
            <person name="Hauser L."/>
            <person name="Kyrpides N."/>
            <person name="Kim E."/>
            <person name="Daly M.J."/>
            <person name="Fredrickson J.K."/>
            <person name="Makarova K.S."/>
            <person name="Gaidamakova E.K."/>
            <person name="Zhai M."/>
            <person name="Richardson P."/>
        </authorList>
    </citation>
    <scope>NUCLEOTIDE SEQUENCE</scope>
    <source>
        <strain evidence="2">DSM 11300</strain>
        <plasmid evidence="2">pDGEO01</plasmid>
    </source>
</reference>
<name>Q1J348_DEIGD</name>
<keyword evidence="3" id="KW-1185">Reference proteome</keyword>